<comment type="caution">
    <text evidence="7">The sequence shown here is derived from an EMBL/GenBank/DDBJ whole genome shotgun (WGS) entry which is preliminary data.</text>
</comment>
<sequence length="148" mass="16787">MNIHDIKQLREETGMSVTDIKKALEETGGSRDKARELLRSRGAEIAQKKQEREAGQGLVDAYCHPTGKTGVLLDLRCETDFVARSQDFKNLAHELALQIAGMDPESVEELLSQEYVKDPAQKVRDLLQEYIARLGENIVVKRFSRYQI</sequence>
<gene>
    <name evidence="5" type="primary">tsf</name>
    <name evidence="7" type="ORF">A3D64_01775</name>
</gene>
<comment type="similarity">
    <text evidence="1 5">Belongs to the EF-Ts family.</text>
</comment>
<dbReference type="InterPro" id="IPR001816">
    <property type="entry name" value="Transl_elong_EFTs/EF1B"/>
</dbReference>
<dbReference type="NCBIfam" id="TIGR00116">
    <property type="entry name" value="tsf"/>
    <property type="match status" value="1"/>
</dbReference>
<dbReference type="PANTHER" id="PTHR11741">
    <property type="entry name" value="ELONGATION FACTOR TS"/>
    <property type="match status" value="1"/>
</dbReference>
<dbReference type="HAMAP" id="MF_00050">
    <property type="entry name" value="EF_Ts"/>
    <property type="match status" value="1"/>
</dbReference>
<dbReference type="PROSITE" id="PS01126">
    <property type="entry name" value="EF_TS_1"/>
    <property type="match status" value="1"/>
</dbReference>
<dbReference type="SUPFAM" id="SSF46934">
    <property type="entry name" value="UBA-like"/>
    <property type="match status" value="1"/>
</dbReference>
<dbReference type="EMBL" id="MHUB01000017">
    <property type="protein sequence ID" value="OHA70777.1"/>
    <property type="molecule type" value="Genomic_DNA"/>
</dbReference>
<evidence type="ECO:0000256" key="5">
    <source>
        <dbReference type="HAMAP-Rule" id="MF_00050"/>
    </source>
</evidence>
<proteinExistence type="inferred from homology"/>
<feature type="region of interest" description="Involved in Mg(2+) ion dislocation from EF-Tu" evidence="5">
    <location>
        <begin position="79"/>
        <end position="82"/>
    </location>
</feature>
<dbReference type="InterPro" id="IPR018101">
    <property type="entry name" value="Transl_elong_Ts_CS"/>
</dbReference>
<name>A0A1G2RDG1_9BACT</name>
<dbReference type="Proteomes" id="UP000178613">
    <property type="component" value="Unassembled WGS sequence"/>
</dbReference>
<keyword evidence="4 5" id="KW-0648">Protein biosynthesis</keyword>
<dbReference type="InterPro" id="IPR009060">
    <property type="entry name" value="UBA-like_sf"/>
</dbReference>
<evidence type="ECO:0000256" key="3">
    <source>
        <dbReference type="ARBA" id="ARBA00022768"/>
    </source>
</evidence>
<organism evidence="7 8">
    <name type="scientific">Candidatus Wildermuthbacteria bacterium RIFCSPHIGHO2_02_FULL_49_9</name>
    <dbReference type="NCBI Taxonomy" id="1802456"/>
    <lineage>
        <taxon>Bacteria</taxon>
        <taxon>Candidatus Wildermuthiibacteriota</taxon>
    </lineage>
</organism>
<evidence type="ECO:0000313" key="8">
    <source>
        <dbReference type="Proteomes" id="UP000178613"/>
    </source>
</evidence>
<keyword evidence="5" id="KW-0963">Cytoplasm</keyword>
<dbReference type="GO" id="GO:0005737">
    <property type="term" value="C:cytoplasm"/>
    <property type="evidence" value="ECO:0007669"/>
    <property type="project" value="UniProtKB-SubCell"/>
</dbReference>
<evidence type="ECO:0000256" key="1">
    <source>
        <dbReference type="ARBA" id="ARBA00005532"/>
    </source>
</evidence>
<evidence type="ECO:0000313" key="7">
    <source>
        <dbReference type="EMBL" id="OHA70777.1"/>
    </source>
</evidence>
<protein>
    <recommendedName>
        <fullName evidence="2 5">Elongation factor Ts</fullName>
        <shortName evidence="5">EF-Ts</shortName>
    </recommendedName>
</protein>
<evidence type="ECO:0000256" key="4">
    <source>
        <dbReference type="ARBA" id="ARBA00022917"/>
    </source>
</evidence>
<keyword evidence="3 5" id="KW-0251">Elongation factor</keyword>
<dbReference type="GO" id="GO:0003746">
    <property type="term" value="F:translation elongation factor activity"/>
    <property type="evidence" value="ECO:0007669"/>
    <property type="project" value="UniProtKB-UniRule"/>
</dbReference>
<reference evidence="7 8" key="1">
    <citation type="journal article" date="2016" name="Nat. Commun.">
        <title>Thousands of microbial genomes shed light on interconnected biogeochemical processes in an aquifer system.</title>
        <authorList>
            <person name="Anantharaman K."/>
            <person name="Brown C.T."/>
            <person name="Hug L.A."/>
            <person name="Sharon I."/>
            <person name="Castelle C.J."/>
            <person name="Probst A.J."/>
            <person name="Thomas B.C."/>
            <person name="Singh A."/>
            <person name="Wilkins M.J."/>
            <person name="Karaoz U."/>
            <person name="Brodie E.L."/>
            <person name="Williams K.H."/>
            <person name="Hubbard S.S."/>
            <person name="Banfield J.F."/>
        </authorList>
    </citation>
    <scope>NUCLEOTIDE SEQUENCE [LARGE SCALE GENOMIC DNA]</scope>
</reference>
<feature type="domain" description="Translation elongation factor EFTs/EF1B dimerisation" evidence="6">
    <location>
        <begin position="70"/>
        <end position="147"/>
    </location>
</feature>
<dbReference type="InterPro" id="IPR014039">
    <property type="entry name" value="Transl_elong_EFTs/EF1B_dimer"/>
</dbReference>
<dbReference type="Pfam" id="PF00889">
    <property type="entry name" value="EF_TS"/>
    <property type="match status" value="1"/>
</dbReference>
<dbReference type="PANTHER" id="PTHR11741:SF0">
    <property type="entry name" value="ELONGATION FACTOR TS, MITOCHONDRIAL"/>
    <property type="match status" value="1"/>
</dbReference>
<dbReference type="InterPro" id="IPR036402">
    <property type="entry name" value="EF-Ts_dimer_sf"/>
</dbReference>
<dbReference type="Gene3D" id="1.10.8.10">
    <property type="entry name" value="DNA helicase RuvA subunit, C-terminal domain"/>
    <property type="match status" value="1"/>
</dbReference>
<dbReference type="AlphaFoldDB" id="A0A1G2RDG1"/>
<dbReference type="SUPFAM" id="SSF54713">
    <property type="entry name" value="Elongation factor Ts (EF-Ts), dimerisation domain"/>
    <property type="match status" value="1"/>
</dbReference>
<dbReference type="Gene3D" id="3.30.479.20">
    <property type="entry name" value="Elongation factor Ts, dimerisation domain"/>
    <property type="match status" value="1"/>
</dbReference>
<evidence type="ECO:0000256" key="2">
    <source>
        <dbReference type="ARBA" id="ARBA00016956"/>
    </source>
</evidence>
<evidence type="ECO:0000259" key="6">
    <source>
        <dbReference type="Pfam" id="PF00889"/>
    </source>
</evidence>
<accession>A0A1G2RDG1</accession>
<comment type="subcellular location">
    <subcellularLocation>
        <location evidence="5">Cytoplasm</location>
    </subcellularLocation>
</comment>
<dbReference type="FunFam" id="1.10.8.10:FF:000001">
    <property type="entry name" value="Elongation factor Ts"/>
    <property type="match status" value="1"/>
</dbReference>
<comment type="function">
    <text evidence="5">Associates with the EF-Tu.GDP complex and induces the exchange of GDP to GTP. It remains bound to the aminoacyl-tRNA.EF-Tu.GTP complex up to the GTP hydrolysis stage on the ribosome.</text>
</comment>